<dbReference type="AlphaFoldDB" id="A0A2H3B455"/>
<evidence type="ECO:0000313" key="3">
    <source>
        <dbReference type="Proteomes" id="UP000218334"/>
    </source>
</evidence>
<keyword evidence="1" id="KW-0472">Membrane</keyword>
<evidence type="ECO:0000313" key="2">
    <source>
        <dbReference type="EMBL" id="PBK59387.1"/>
    </source>
</evidence>
<reference evidence="3" key="1">
    <citation type="journal article" date="2017" name="Nat. Ecol. Evol.">
        <title>Genome expansion and lineage-specific genetic innovations in the forest pathogenic fungi Armillaria.</title>
        <authorList>
            <person name="Sipos G."/>
            <person name="Prasanna A.N."/>
            <person name="Walter M.C."/>
            <person name="O'Connor E."/>
            <person name="Balint B."/>
            <person name="Krizsan K."/>
            <person name="Kiss B."/>
            <person name="Hess J."/>
            <person name="Varga T."/>
            <person name="Slot J."/>
            <person name="Riley R."/>
            <person name="Boka B."/>
            <person name="Rigling D."/>
            <person name="Barry K."/>
            <person name="Lee J."/>
            <person name="Mihaltcheva S."/>
            <person name="LaButti K."/>
            <person name="Lipzen A."/>
            <person name="Waldron R."/>
            <person name="Moloney N.M."/>
            <person name="Sperisen C."/>
            <person name="Kredics L."/>
            <person name="Vagvoelgyi C."/>
            <person name="Patrignani A."/>
            <person name="Fitzpatrick D."/>
            <person name="Nagy I."/>
            <person name="Doyle S."/>
            <person name="Anderson J.B."/>
            <person name="Grigoriev I.V."/>
            <person name="Gueldener U."/>
            <person name="Muensterkoetter M."/>
            <person name="Nagy L.G."/>
        </authorList>
    </citation>
    <scope>NUCLEOTIDE SEQUENCE [LARGE SCALE GENOMIC DNA]</scope>
    <source>
        <strain evidence="3">28-4</strain>
    </source>
</reference>
<feature type="transmembrane region" description="Helical" evidence="1">
    <location>
        <begin position="134"/>
        <end position="153"/>
    </location>
</feature>
<name>A0A2H3B455_9AGAR</name>
<gene>
    <name evidence="2" type="ORF">ARMSODRAFT_799987</name>
</gene>
<sequence>MSGTRVCIPKHNQISEVEGQKCTSRRAETRKEPLQLIRMTALFWPFPERGIQNQRSGLMRPLYHFLLKHGSLLHCHKFATTTVMSTAHVRLLSKYWYFAVACLYFLEILHYLGILPQTVLATQERVVSTMLSTGAITGIAIFATIVLLLFLLSSIKQRREVWRTIWTDILDKFPPQPTFFVGLIVNDAVYQRVAGTSVLEGGSARIGVLIVQLWAYMKYMGVPLAGSIGFTAYSIVSEQVKDAERALVKT</sequence>
<protein>
    <submittedName>
        <fullName evidence="2">Uncharacterized protein</fullName>
    </submittedName>
</protein>
<dbReference type="Proteomes" id="UP000218334">
    <property type="component" value="Unassembled WGS sequence"/>
</dbReference>
<proteinExistence type="predicted"/>
<feature type="transmembrane region" description="Helical" evidence="1">
    <location>
        <begin position="95"/>
        <end position="114"/>
    </location>
</feature>
<keyword evidence="1" id="KW-0812">Transmembrane</keyword>
<dbReference type="EMBL" id="KZ293505">
    <property type="protein sequence ID" value="PBK59387.1"/>
    <property type="molecule type" value="Genomic_DNA"/>
</dbReference>
<keyword evidence="1" id="KW-1133">Transmembrane helix</keyword>
<evidence type="ECO:0000256" key="1">
    <source>
        <dbReference type="SAM" id="Phobius"/>
    </source>
</evidence>
<organism evidence="2 3">
    <name type="scientific">Armillaria solidipes</name>
    <dbReference type="NCBI Taxonomy" id="1076256"/>
    <lineage>
        <taxon>Eukaryota</taxon>
        <taxon>Fungi</taxon>
        <taxon>Dikarya</taxon>
        <taxon>Basidiomycota</taxon>
        <taxon>Agaricomycotina</taxon>
        <taxon>Agaricomycetes</taxon>
        <taxon>Agaricomycetidae</taxon>
        <taxon>Agaricales</taxon>
        <taxon>Marasmiineae</taxon>
        <taxon>Physalacriaceae</taxon>
        <taxon>Armillaria</taxon>
    </lineage>
</organism>
<keyword evidence="3" id="KW-1185">Reference proteome</keyword>
<accession>A0A2H3B455</accession>